<gene>
    <name evidence="2" type="ORF">ET418_12700</name>
</gene>
<name>A0A5A9XC50_9BACT</name>
<dbReference type="Proteomes" id="UP000324298">
    <property type="component" value="Unassembled WGS sequence"/>
</dbReference>
<dbReference type="Pfam" id="PF00534">
    <property type="entry name" value="Glycos_transf_1"/>
    <property type="match status" value="1"/>
</dbReference>
<keyword evidence="3" id="KW-1185">Reference proteome</keyword>
<dbReference type="GO" id="GO:0016757">
    <property type="term" value="F:glycosyltransferase activity"/>
    <property type="evidence" value="ECO:0007669"/>
    <property type="project" value="InterPro"/>
</dbReference>
<dbReference type="RefSeq" id="WP_149308038.1">
    <property type="nucleotide sequence ID" value="NZ_SRSD01000007.1"/>
</dbReference>
<dbReference type="EMBL" id="SRSD01000007">
    <property type="protein sequence ID" value="KAA0890510.1"/>
    <property type="molecule type" value="Genomic_DNA"/>
</dbReference>
<comment type="caution">
    <text evidence="2">The sequence shown here is derived from an EMBL/GenBank/DDBJ whole genome shotgun (WGS) entry which is preliminary data.</text>
</comment>
<reference evidence="2 3" key="1">
    <citation type="submission" date="2019-04" db="EMBL/GenBank/DDBJ databases">
        <title>Geobacter ruber sp. nov., ferric-reducing bacteria isolated from paddy soil.</title>
        <authorList>
            <person name="Xu Z."/>
            <person name="Masuda Y."/>
            <person name="Itoh H."/>
            <person name="Senoo K."/>
        </authorList>
    </citation>
    <scope>NUCLEOTIDE SEQUENCE [LARGE SCALE GENOMIC DNA]</scope>
    <source>
        <strain evidence="2 3">Red88</strain>
    </source>
</reference>
<feature type="domain" description="Glycosyl transferase family 1" evidence="1">
    <location>
        <begin position="151"/>
        <end position="292"/>
    </location>
</feature>
<organism evidence="2 3">
    <name type="scientific">Oryzomonas rubra</name>
    <dbReference type="NCBI Taxonomy" id="2509454"/>
    <lineage>
        <taxon>Bacteria</taxon>
        <taxon>Pseudomonadati</taxon>
        <taxon>Thermodesulfobacteriota</taxon>
        <taxon>Desulfuromonadia</taxon>
        <taxon>Geobacterales</taxon>
        <taxon>Geobacteraceae</taxon>
        <taxon>Oryzomonas</taxon>
    </lineage>
</organism>
<dbReference type="OrthoDB" id="5418395at2"/>
<protein>
    <submittedName>
        <fullName evidence="2">Glycosyltransferase family 1 protein</fullName>
    </submittedName>
</protein>
<proteinExistence type="predicted"/>
<evidence type="ECO:0000313" key="3">
    <source>
        <dbReference type="Proteomes" id="UP000324298"/>
    </source>
</evidence>
<accession>A0A5A9XC50</accession>
<sequence>MKKAIWITWENQIRNKSMASLMDADLYIFAHKGNRLKRYVHCSYDTIRTIYFDNPAVVFAQNPSIFLNYLLILIRPIFKFKLVSDAHFGGVIDFIGSSVFQRALDRCNKSVDAVIVTNKAHADHIHSIGGNVFVCEDPLPNLECYNNHVEEIEKMVLFICSFDIDEPYDLALDAASSLIEDGFMLYVTGNYKKVNIKPGNYPHVRFLGFVPEHEFYEKLFQCSIVLDLTNHENCLVCGAYEAMSAVKPLVTSDRKCLKEYFKSGTVFTRHEKACLVEAVKTAYANKETLKEEIRNWKSLIIKEHKLKGEAIRSYLGLT</sequence>
<dbReference type="InterPro" id="IPR001296">
    <property type="entry name" value="Glyco_trans_1"/>
</dbReference>
<evidence type="ECO:0000313" key="2">
    <source>
        <dbReference type="EMBL" id="KAA0890510.1"/>
    </source>
</evidence>
<evidence type="ECO:0000259" key="1">
    <source>
        <dbReference type="Pfam" id="PF00534"/>
    </source>
</evidence>
<keyword evidence="2" id="KW-0808">Transferase</keyword>
<dbReference type="SUPFAM" id="SSF53756">
    <property type="entry name" value="UDP-Glycosyltransferase/glycogen phosphorylase"/>
    <property type="match status" value="1"/>
</dbReference>
<dbReference type="Gene3D" id="3.40.50.2000">
    <property type="entry name" value="Glycogen Phosphorylase B"/>
    <property type="match status" value="1"/>
</dbReference>
<dbReference type="AlphaFoldDB" id="A0A5A9XC50"/>